<feature type="region of interest" description="Disordered" evidence="1">
    <location>
        <begin position="73"/>
        <end position="184"/>
    </location>
</feature>
<dbReference type="Gene3D" id="1.20.58.2220">
    <property type="entry name" value="Formin, FH2 domain"/>
    <property type="match status" value="1"/>
</dbReference>
<feature type="compositionally biased region" description="Basic and acidic residues" evidence="1">
    <location>
        <begin position="113"/>
        <end position="129"/>
    </location>
</feature>
<gene>
    <name evidence="3" type="ORF">cubi_03377</name>
</gene>
<evidence type="ECO:0000313" key="4">
    <source>
        <dbReference type="Proteomes" id="UP000186176"/>
    </source>
</evidence>
<keyword evidence="4" id="KW-1185">Reference proteome</keyword>
<evidence type="ECO:0000256" key="1">
    <source>
        <dbReference type="SAM" id="MobiDB-lite"/>
    </source>
</evidence>
<accession>A0A1J4MJD9</accession>
<dbReference type="OrthoDB" id="1668162at2759"/>
<feature type="compositionally biased region" description="Basic and acidic residues" evidence="1">
    <location>
        <begin position="577"/>
        <end position="588"/>
    </location>
</feature>
<evidence type="ECO:0000259" key="2">
    <source>
        <dbReference type="PROSITE" id="PS51444"/>
    </source>
</evidence>
<evidence type="ECO:0000313" key="3">
    <source>
        <dbReference type="EMBL" id="OII73579.1"/>
    </source>
</evidence>
<feature type="region of interest" description="Disordered" evidence="1">
    <location>
        <begin position="795"/>
        <end position="845"/>
    </location>
</feature>
<feature type="compositionally biased region" description="Polar residues" evidence="1">
    <location>
        <begin position="816"/>
        <end position="833"/>
    </location>
</feature>
<dbReference type="RefSeq" id="XP_028874834.1">
    <property type="nucleotide sequence ID" value="XM_029020390.1"/>
</dbReference>
<feature type="compositionally biased region" description="Low complexity" evidence="1">
    <location>
        <begin position="155"/>
        <end position="172"/>
    </location>
</feature>
<feature type="domain" description="FH2" evidence="2">
    <location>
        <begin position="218"/>
        <end position="723"/>
    </location>
</feature>
<feature type="compositionally biased region" description="Pro residues" evidence="1">
    <location>
        <begin position="173"/>
        <end position="182"/>
    </location>
</feature>
<dbReference type="AlphaFoldDB" id="A0A1J4MJD9"/>
<reference evidence="3 4" key="1">
    <citation type="submission" date="2016-10" db="EMBL/GenBank/DDBJ databases">
        <title>Reductive evolution of mitochondrial metabolism and differential evolution of invasion-related proteins in Cryptosporidium.</title>
        <authorList>
            <person name="Liu S."/>
            <person name="Roellig D.M."/>
            <person name="Guo Y."/>
            <person name="Li N."/>
            <person name="Frace M.A."/>
            <person name="Tang K."/>
            <person name="Zhang L."/>
            <person name="Feng Y."/>
            <person name="Xiao L."/>
        </authorList>
    </citation>
    <scope>NUCLEOTIDE SEQUENCE [LARGE SCALE GENOMIC DNA]</scope>
    <source>
        <strain evidence="3">39726</strain>
    </source>
</reference>
<dbReference type="InterPro" id="IPR015425">
    <property type="entry name" value="FH2_Formin"/>
</dbReference>
<sequence>MESGSANKNSPGKSIRDLDEEALSILLKIVDLNPNSDEILETIRISGFEPDKVRELLTKQHPELCKRVQTNVEVTASKKEEDKEIDSTNKNENENLQADKTNIPPACNASSEKVIEDKVKAEVIPDRPIAKGKPPGPPPPLKSKSMESLKPDYNIGSESASISKGSGSSAKRAPPPKAPPPLKLSLKRAATSKGFGGPTSKTLEHEISNGVKLADIDFGPAPPLGFEPKRLHWSVIPPNKIIGTIWEDILIKKGENSQDIKDCTESDPNELKFDMNSILEQFFEDKSTLMQKLTIDCNSNNSSTGGPSKKYRVVLDSKRSQNIEIALKALQLFDCNNELDLSPIKDMLGYTKQGLMGGIDAFLKGVSKERLKILLDLYPTPDEIQLLNSIKEEGDNSALPLRSSELFIMNILSLNRFKIRAQCVLAMKTFEEEYQSCLERLIKLEDAAIHIRSSLEKGGILRQILQLILKIGNFLNHGTNRGNSCGFRFHSIELLKNVKSNNSKSNLLKYISKVVYEHSEDMKQKVEVISQTCSEAAPIDIADVYRDMEELGKSVNLIQDELNLFSSIQSDSSKQNTEPKNKECKNKDENQELKISIKNELKIENSLEISVFGVENRVEKTVEELYLEIVETFVNNSSQKLEITKKQLNEIISKLNDLQCYAGEAQATGNNSSKQGASISTSCGEIIKRCDMFFRLVKYEFNEFKAIEKKKKERDLRKLMGVRGTKSSESLPAMKTSDHNYSLLKSSPSLMEKQSQAISEFSPVHEIENLSPSNNINENSSQLLLEVSNITLTSNSSTFSSSDSSFFQDQSRTRSKSGQITPTANLDQTPLNKNRQKPDILSSSPYNLHSGYDPISSSIIRYSNCFNKQSFCENNFAEVCDNTNNIYDLNIVHSDPQLYFSSSSSSDCLENPIMQNCIQHKPGIHNNHQPMHLKSFFDKNSNTANIAAKVYNSQVNQSSNRSRNPKCDN</sequence>
<dbReference type="PANTHER" id="PTHR45725">
    <property type="entry name" value="FORMIN HOMOLOGY 2 FAMILY MEMBER"/>
    <property type="match status" value="1"/>
</dbReference>
<feature type="region of interest" description="Disordered" evidence="1">
    <location>
        <begin position="569"/>
        <end position="588"/>
    </location>
</feature>
<comment type="caution">
    <text evidence="3">The sequence shown here is derived from an EMBL/GenBank/DDBJ whole genome shotgun (WGS) entry which is preliminary data.</text>
</comment>
<dbReference type="Proteomes" id="UP000186176">
    <property type="component" value="Unassembled WGS sequence"/>
</dbReference>
<proteinExistence type="predicted"/>
<feature type="compositionally biased region" description="Basic and acidic residues" evidence="1">
    <location>
        <begin position="76"/>
        <end position="93"/>
    </location>
</feature>
<dbReference type="EMBL" id="LRBP01000014">
    <property type="protein sequence ID" value="OII73579.1"/>
    <property type="molecule type" value="Genomic_DNA"/>
</dbReference>
<dbReference type="SUPFAM" id="SSF101447">
    <property type="entry name" value="Formin homology 2 domain (FH2 domain)"/>
    <property type="match status" value="1"/>
</dbReference>
<dbReference type="PANTHER" id="PTHR45725:SF1">
    <property type="entry name" value="DISHEVELLED ASSOCIATED ACTIVATOR OF MORPHOGENESIS, ISOFORM D"/>
    <property type="match status" value="1"/>
</dbReference>
<dbReference type="VEuPathDB" id="CryptoDB:cubi_03377"/>
<protein>
    <recommendedName>
        <fullName evidence="2">FH2 domain-containing protein</fullName>
    </recommendedName>
</protein>
<dbReference type="SMART" id="SM00498">
    <property type="entry name" value="FH2"/>
    <property type="match status" value="1"/>
</dbReference>
<dbReference type="InterPro" id="IPR042201">
    <property type="entry name" value="FH2_Formin_sf"/>
</dbReference>
<dbReference type="InterPro" id="IPR051425">
    <property type="entry name" value="Formin_Homology"/>
</dbReference>
<dbReference type="GeneID" id="39980169"/>
<organism evidence="3 4">
    <name type="scientific">Cryptosporidium ubiquitum</name>
    <dbReference type="NCBI Taxonomy" id="857276"/>
    <lineage>
        <taxon>Eukaryota</taxon>
        <taxon>Sar</taxon>
        <taxon>Alveolata</taxon>
        <taxon>Apicomplexa</taxon>
        <taxon>Conoidasida</taxon>
        <taxon>Coccidia</taxon>
        <taxon>Eucoccidiorida</taxon>
        <taxon>Eimeriorina</taxon>
        <taxon>Cryptosporidiidae</taxon>
        <taxon>Cryptosporidium</taxon>
    </lineage>
</organism>
<feature type="compositionally biased region" description="Low complexity" evidence="1">
    <location>
        <begin position="795"/>
        <end position="810"/>
    </location>
</feature>
<dbReference type="Pfam" id="PF02181">
    <property type="entry name" value="FH2"/>
    <property type="match status" value="1"/>
</dbReference>
<dbReference type="PROSITE" id="PS51444">
    <property type="entry name" value="FH2"/>
    <property type="match status" value="1"/>
</dbReference>
<name>A0A1J4MJD9_9CRYT</name>